<gene>
    <name evidence="2" type="ORF">DFR74_106267</name>
</gene>
<dbReference type="STRING" id="1210090.GCA_001613185_06369"/>
<proteinExistence type="predicted"/>
<dbReference type="RefSeq" id="WP_067513947.1">
    <property type="nucleotide sequence ID" value="NZ_QNRE01000006.1"/>
</dbReference>
<sequence length="211" mass="20667">MTTATRIAAAALSPDTAHTVFRTVLDALARPGTVVELPEAALPAPLLAVSALADHGAGIHILGADAAAWTDALRVTTGAPEAALGTARLVGALRPLSGAELTTLSRGSAAAPERGALAAVPVAALDGGVPLRLSGPGIDGVAELAPLGLPGDFLAARAEAVAGFPAGVDLLLVTADGRMAGLPRTTVLSAPGPHADAAVDGRGFPARAQED</sequence>
<feature type="region of interest" description="Disordered" evidence="1">
    <location>
        <begin position="191"/>
        <end position="211"/>
    </location>
</feature>
<evidence type="ECO:0000313" key="3">
    <source>
        <dbReference type="Proteomes" id="UP000252586"/>
    </source>
</evidence>
<dbReference type="AlphaFoldDB" id="A0A366DK32"/>
<dbReference type="SUPFAM" id="SSF159709">
    <property type="entry name" value="PhnH-like"/>
    <property type="match status" value="1"/>
</dbReference>
<reference evidence="2 3" key="1">
    <citation type="submission" date="2018-06" db="EMBL/GenBank/DDBJ databases">
        <title>Genomic Encyclopedia of Type Strains, Phase IV (KMG-IV): sequencing the most valuable type-strain genomes for metagenomic binning, comparative biology and taxonomic classification.</title>
        <authorList>
            <person name="Goeker M."/>
        </authorList>
    </citation>
    <scope>NUCLEOTIDE SEQUENCE [LARGE SCALE GENOMIC DNA]</scope>
    <source>
        <strain evidence="2 3">DSM 44599</strain>
    </source>
</reference>
<dbReference type="Proteomes" id="UP000252586">
    <property type="component" value="Unassembled WGS sequence"/>
</dbReference>
<dbReference type="InterPro" id="IPR008772">
    <property type="entry name" value="Phosphonate_metab_PhnH"/>
</dbReference>
<keyword evidence="3" id="KW-1185">Reference proteome</keyword>
<dbReference type="EMBL" id="QNRE01000006">
    <property type="protein sequence ID" value="RBO90381.1"/>
    <property type="molecule type" value="Genomic_DNA"/>
</dbReference>
<evidence type="ECO:0000256" key="1">
    <source>
        <dbReference type="SAM" id="MobiDB-lite"/>
    </source>
</evidence>
<evidence type="ECO:0000313" key="2">
    <source>
        <dbReference type="EMBL" id="RBO90381.1"/>
    </source>
</evidence>
<name>A0A366DK32_9NOCA</name>
<protein>
    <submittedName>
        <fullName evidence="2">Alpha-D-ribose 1-methylphosphonate 5-triphosphate synthase subunit PhnH</fullName>
    </submittedName>
</protein>
<dbReference type="GO" id="GO:0019634">
    <property type="term" value="P:organic phosphonate metabolic process"/>
    <property type="evidence" value="ECO:0007669"/>
    <property type="project" value="InterPro"/>
</dbReference>
<accession>A0A366DK32</accession>
<dbReference type="Gene3D" id="3.40.50.11310">
    <property type="entry name" value="Bacterial phosphonate metabolism protein PhnH"/>
    <property type="match status" value="1"/>
</dbReference>
<comment type="caution">
    <text evidence="2">The sequence shown here is derived from an EMBL/GenBank/DDBJ whole genome shotgun (WGS) entry which is preliminary data.</text>
</comment>
<dbReference type="Pfam" id="PF05845">
    <property type="entry name" value="PhnH"/>
    <property type="match status" value="1"/>
</dbReference>
<organism evidence="2 3">
    <name type="scientific">Nocardia puris</name>
    <dbReference type="NCBI Taxonomy" id="208602"/>
    <lineage>
        <taxon>Bacteria</taxon>
        <taxon>Bacillati</taxon>
        <taxon>Actinomycetota</taxon>
        <taxon>Actinomycetes</taxon>
        <taxon>Mycobacteriales</taxon>
        <taxon>Nocardiaceae</taxon>
        <taxon>Nocardia</taxon>
    </lineage>
</organism>
<dbReference type="NCBIfam" id="TIGR03292">
    <property type="entry name" value="PhnH_redo"/>
    <property type="match status" value="1"/>
</dbReference>
<dbReference type="InterPro" id="IPR038058">
    <property type="entry name" value="PhnH-like_sp"/>
</dbReference>
<dbReference type="OrthoDB" id="4238947at2"/>